<organism evidence="3">
    <name type="scientific">uncultured Gemmatimonadaceae bacterium</name>
    <dbReference type="NCBI Taxonomy" id="246130"/>
    <lineage>
        <taxon>Bacteria</taxon>
        <taxon>Pseudomonadati</taxon>
        <taxon>Gemmatimonadota</taxon>
        <taxon>Gemmatimonadia</taxon>
        <taxon>Gemmatimonadales</taxon>
        <taxon>Gemmatimonadaceae</taxon>
        <taxon>environmental samples</taxon>
    </lineage>
</organism>
<accession>A0A6J4KI48</accession>
<evidence type="ECO:0000256" key="1">
    <source>
        <dbReference type="PROSITE-ProRule" id="PRU01360"/>
    </source>
</evidence>
<keyword evidence="1" id="KW-0998">Cell outer membrane</keyword>
<comment type="similarity">
    <text evidence="1">Belongs to the TonB-dependent receptor family.</text>
</comment>
<dbReference type="GO" id="GO:0009279">
    <property type="term" value="C:cell outer membrane"/>
    <property type="evidence" value="ECO:0007669"/>
    <property type="project" value="UniProtKB-SubCell"/>
</dbReference>
<dbReference type="SUPFAM" id="SSF56935">
    <property type="entry name" value="Porins"/>
    <property type="match status" value="1"/>
</dbReference>
<proteinExistence type="inferred from homology"/>
<reference evidence="3" key="1">
    <citation type="submission" date="2020-02" db="EMBL/GenBank/DDBJ databases">
        <authorList>
            <person name="Meier V. D."/>
        </authorList>
    </citation>
    <scope>NUCLEOTIDE SEQUENCE</scope>
    <source>
        <strain evidence="3">AVDCRST_MAG11</strain>
    </source>
</reference>
<dbReference type="Pfam" id="PF07715">
    <property type="entry name" value="Plug"/>
    <property type="match status" value="1"/>
</dbReference>
<dbReference type="PROSITE" id="PS52016">
    <property type="entry name" value="TONB_DEPENDENT_REC_3"/>
    <property type="match status" value="1"/>
</dbReference>
<name>A0A6J4KI48_9BACT</name>
<protein>
    <recommendedName>
        <fullName evidence="2">TonB-dependent receptor plug domain-containing protein</fullName>
    </recommendedName>
</protein>
<evidence type="ECO:0000313" key="3">
    <source>
        <dbReference type="EMBL" id="CAA9305555.1"/>
    </source>
</evidence>
<dbReference type="InterPro" id="IPR039426">
    <property type="entry name" value="TonB-dep_rcpt-like"/>
</dbReference>
<dbReference type="InterPro" id="IPR037066">
    <property type="entry name" value="Plug_dom_sf"/>
</dbReference>
<keyword evidence="1" id="KW-1134">Transmembrane beta strand</keyword>
<keyword evidence="1" id="KW-0813">Transport</keyword>
<feature type="non-terminal residue" evidence="3">
    <location>
        <position position="209"/>
    </location>
</feature>
<comment type="subcellular location">
    <subcellularLocation>
        <location evidence="1">Cell outer membrane</location>
        <topology evidence="1">Multi-pass membrane protein</topology>
    </subcellularLocation>
</comment>
<dbReference type="EMBL" id="CADCTU010000257">
    <property type="protein sequence ID" value="CAA9305555.1"/>
    <property type="molecule type" value="Genomic_DNA"/>
</dbReference>
<keyword evidence="1" id="KW-0472">Membrane</keyword>
<evidence type="ECO:0000259" key="2">
    <source>
        <dbReference type="Pfam" id="PF07715"/>
    </source>
</evidence>
<feature type="domain" description="TonB-dependent receptor plug" evidence="2">
    <location>
        <begin position="139"/>
        <end position="208"/>
    </location>
</feature>
<sequence length="209" mass="21425">MLISALGWALGGLRAYTGGGVRAHGACPPPVYGCARASRWRFGASRGVSFDIARAPARPSPLPPRIASVTGRLLAALLAAVLAAPARAQQGAVPPDSGPRRLDSVVVTSGAAPVVVGGASAVVVRPDSLALPLPPGAPLDRVLRQVPFLLLRQNSRGEAELSVRGSDSRQAAVLLDGLPLTLGWDHRSDPSLLPATGLQAVRVVRGLST</sequence>
<dbReference type="AlphaFoldDB" id="A0A6J4KI48"/>
<keyword evidence="1" id="KW-0812">Transmembrane</keyword>
<dbReference type="InterPro" id="IPR012910">
    <property type="entry name" value="Plug_dom"/>
</dbReference>
<dbReference type="Gene3D" id="2.170.130.10">
    <property type="entry name" value="TonB-dependent receptor, plug domain"/>
    <property type="match status" value="1"/>
</dbReference>
<gene>
    <name evidence="3" type="ORF">AVDCRST_MAG11-1131</name>
</gene>